<protein>
    <submittedName>
        <fullName evidence="1">Uncharacterized protein</fullName>
    </submittedName>
</protein>
<comment type="caution">
    <text evidence="1">The sequence shown here is derived from an EMBL/GenBank/DDBJ whole genome shotgun (WGS) entry which is preliminary data.</text>
</comment>
<dbReference type="EMBL" id="AWTR02000002">
    <property type="protein sequence ID" value="ETZ07783.1"/>
    <property type="molecule type" value="Genomic_DNA"/>
</dbReference>
<sequence>MSKANEDKKIEEIAKLFNASIFVYLRLKKLSFNYKKTSTHVQASQEK</sequence>
<reference evidence="1 2" key="1">
    <citation type="journal article" date="2014" name="FEMS Microbiol. Lett.">
        <title>Draft genome sequences of three Holospora species (Holospora obtusa, Holospora undulata, and Holospora elegans), endonuclear symbiotic bacteria of the ciliate Paramecium caudatum.</title>
        <authorList>
            <person name="Dohra H."/>
            <person name="Tanaka K."/>
            <person name="Suzuki T."/>
            <person name="Fujishima M."/>
            <person name="Suzuki H."/>
        </authorList>
    </citation>
    <scope>NUCLEOTIDE SEQUENCE [LARGE SCALE GENOMIC DNA]</scope>
    <source>
        <strain evidence="1 2">F1</strain>
    </source>
</reference>
<proteinExistence type="predicted"/>
<evidence type="ECO:0000313" key="2">
    <source>
        <dbReference type="Proteomes" id="UP000019112"/>
    </source>
</evidence>
<organism evidence="1 2">
    <name type="scientific">Holospora obtusa F1</name>
    <dbReference type="NCBI Taxonomy" id="1399147"/>
    <lineage>
        <taxon>Bacteria</taxon>
        <taxon>Pseudomonadati</taxon>
        <taxon>Pseudomonadota</taxon>
        <taxon>Alphaproteobacteria</taxon>
        <taxon>Holosporales</taxon>
        <taxon>Holosporaceae</taxon>
        <taxon>Holospora</taxon>
    </lineage>
</organism>
<name>W6TEM2_HOLOB</name>
<evidence type="ECO:0000313" key="1">
    <source>
        <dbReference type="EMBL" id="ETZ07783.1"/>
    </source>
</evidence>
<dbReference type="Proteomes" id="UP000019112">
    <property type="component" value="Unassembled WGS sequence"/>
</dbReference>
<accession>W6TEM2</accession>
<dbReference type="AlphaFoldDB" id="W6TEM2"/>
<gene>
    <name evidence="1" type="ORF">P618_200024</name>
</gene>
<keyword evidence="2" id="KW-1185">Reference proteome</keyword>